<dbReference type="PANTHER" id="PTHR43133:SF8">
    <property type="entry name" value="RNA POLYMERASE SIGMA FACTOR HI_1459-RELATED"/>
    <property type="match status" value="1"/>
</dbReference>
<evidence type="ECO:0000256" key="3">
    <source>
        <dbReference type="ARBA" id="ARBA00023082"/>
    </source>
</evidence>
<keyword evidence="10" id="KW-1185">Reference proteome</keyword>
<evidence type="ECO:0000259" key="8">
    <source>
        <dbReference type="Pfam" id="PF08281"/>
    </source>
</evidence>
<keyword evidence="4" id="KW-0238">DNA-binding</keyword>
<dbReference type="SUPFAM" id="SSF88659">
    <property type="entry name" value="Sigma3 and sigma4 domains of RNA polymerase sigma factors"/>
    <property type="match status" value="1"/>
</dbReference>
<feature type="domain" description="RNA polymerase sigma factor 70 region 4 type 2" evidence="8">
    <location>
        <begin position="153"/>
        <end position="205"/>
    </location>
</feature>
<evidence type="ECO:0000313" key="10">
    <source>
        <dbReference type="Proteomes" id="UP000234752"/>
    </source>
</evidence>
<dbReference type="InterPro" id="IPR036388">
    <property type="entry name" value="WH-like_DNA-bd_sf"/>
</dbReference>
<evidence type="ECO:0000256" key="4">
    <source>
        <dbReference type="ARBA" id="ARBA00023125"/>
    </source>
</evidence>
<dbReference type="InterPro" id="IPR013324">
    <property type="entry name" value="RNA_pol_sigma_r3/r4-like"/>
</dbReference>
<dbReference type="PANTHER" id="PTHR43133">
    <property type="entry name" value="RNA POLYMERASE ECF-TYPE SIGMA FACTO"/>
    <property type="match status" value="1"/>
</dbReference>
<dbReference type="GO" id="GO:0016987">
    <property type="term" value="F:sigma factor activity"/>
    <property type="evidence" value="ECO:0007669"/>
    <property type="project" value="UniProtKB-KW"/>
</dbReference>
<dbReference type="SUPFAM" id="SSF88946">
    <property type="entry name" value="Sigma2 domain of RNA polymerase sigma factors"/>
    <property type="match status" value="1"/>
</dbReference>
<evidence type="ECO:0000259" key="7">
    <source>
        <dbReference type="Pfam" id="PF04542"/>
    </source>
</evidence>
<evidence type="ECO:0000256" key="1">
    <source>
        <dbReference type="ARBA" id="ARBA00010641"/>
    </source>
</evidence>
<dbReference type="KEGG" id="ncb:C0V82_00345"/>
<feature type="compositionally biased region" description="Basic residues" evidence="6">
    <location>
        <begin position="1"/>
        <end position="10"/>
    </location>
</feature>
<keyword evidence="3" id="KW-0731">Sigma factor</keyword>
<comment type="similarity">
    <text evidence="1">Belongs to the sigma-70 factor family. ECF subfamily.</text>
</comment>
<dbReference type="InterPro" id="IPR013325">
    <property type="entry name" value="RNA_pol_sigma_r2"/>
</dbReference>
<dbReference type="InterPro" id="IPR007627">
    <property type="entry name" value="RNA_pol_sigma70_r2"/>
</dbReference>
<dbReference type="Gene3D" id="1.10.10.10">
    <property type="entry name" value="Winged helix-like DNA-binding domain superfamily/Winged helix DNA-binding domain"/>
    <property type="match status" value="1"/>
</dbReference>
<dbReference type="GO" id="GO:0006352">
    <property type="term" value="P:DNA-templated transcription initiation"/>
    <property type="evidence" value="ECO:0007669"/>
    <property type="project" value="InterPro"/>
</dbReference>
<dbReference type="CDD" id="cd06171">
    <property type="entry name" value="Sigma70_r4"/>
    <property type="match status" value="1"/>
</dbReference>
<gene>
    <name evidence="9" type="ORF">C0V82_00345</name>
</gene>
<evidence type="ECO:0000313" key="9">
    <source>
        <dbReference type="EMBL" id="AUN31561.1"/>
    </source>
</evidence>
<dbReference type="Proteomes" id="UP000234752">
    <property type="component" value="Chromosome eg_1"/>
</dbReference>
<dbReference type="NCBIfam" id="TIGR02937">
    <property type="entry name" value="sigma70-ECF"/>
    <property type="match status" value="1"/>
</dbReference>
<dbReference type="NCBIfam" id="NF004113">
    <property type="entry name" value="PRK05602.1"/>
    <property type="match status" value="1"/>
</dbReference>
<proteinExistence type="inferred from homology"/>
<reference evidence="9 10" key="1">
    <citation type="submission" date="2017-12" db="EMBL/GenBank/DDBJ databases">
        <title>Genomes of bacteria within cyanobacterial aggregates.</title>
        <authorList>
            <person name="Cai H."/>
        </authorList>
    </citation>
    <scope>NUCLEOTIDE SEQUENCE [LARGE SCALE GENOMIC DNA]</scope>
    <source>
        <strain evidence="9 10">TH16</strain>
    </source>
</reference>
<name>A0A2K9NEJ1_9PROT</name>
<keyword evidence="5" id="KW-0804">Transcription</keyword>
<dbReference type="OrthoDB" id="9780326at2"/>
<dbReference type="EMBL" id="CP025611">
    <property type="protein sequence ID" value="AUN31561.1"/>
    <property type="molecule type" value="Genomic_DNA"/>
</dbReference>
<dbReference type="InterPro" id="IPR039425">
    <property type="entry name" value="RNA_pol_sigma-70-like"/>
</dbReference>
<dbReference type="GO" id="GO:0003677">
    <property type="term" value="F:DNA binding"/>
    <property type="evidence" value="ECO:0007669"/>
    <property type="project" value="UniProtKB-KW"/>
</dbReference>
<dbReference type="Pfam" id="PF04542">
    <property type="entry name" value="Sigma70_r2"/>
    <property type="match status" value="1"/>
</dbReference>
<evidence type="ECO:0000256" key="2">
    <source>
        <dbReference type="ARBA" id="ARBA00023015"/>
    </source>
</evidence>
<evidence type="ECO:0000256" key="6">
    <source>
        <dbReference type="SAM" id="MobiDB-lite"/>
    </source>
</evidence>
<accession>A0A2K9NEJ1</accession>
<evidence type="ECO:0000256" key="5">
    <source>
        <dbReference type="ARBA" id="ARBA00023163"/>
    </source>
</evidence>
<dbReference type="InterPro" id="IPR014284">
    <property type="entry name" value="RNA_pol_sigma-70_dom"/>
</dbReference>
<protein>
    <submittedName>
        <fullName evidence="9">RNA polymerase</fullName>
    </submittedName>
</protein>
<feature type="domain" description="RNA polymerase sigma-70 region 2" evidence="7">
    <location>
        <begin position="58"/>
        <end position="123"/>
    </location>
</feature>
<dbReference type="AlphaFoldDB" id="A0A2K9NEJ1"/>
<sequence>MTASLSRRRVVGTDAPPPDGTGALARGRQDVILDDAGEPDEALVTKVAAGDRRAYGLLVDRHLDRTVTIARRILNNQADAEDVAQEAFLRLWRHADRFDPTAARFGTWFYRITTNLCLDQTRRTPMAPLEAAGDPVDPGMDQERSLSDQRTRQAVAAAVADLPDRLRAAVTLTYDGGLSNAEAAKALDVSVKALESLLVRARRALREKLAGWGT</sequence>
<dbReference type="InterPro" id="IPR013249">
    <property type="entry name" value="RNA_pol_sigma70_r4_t2"/>
</dbReference>
<feature type="region of interest" description="Disordered" evidence="6">
    <location>
        <begin position="1"/>
        <end position="25"/>
    </location>
</feature>
<keyword evidence="2" id="KW-0805">Transcription regulation</keyword>
<organism evidence="9 10">
    <name type="scientific">Niveispirillum cyanobacteriorum</name>
    <dbReference type="NCBI Taxonomy" id="1612173"/>
    <lineage>
        <taxon>Bacteria</taxon>
        <taxon>Pseudomonadati</taxon>
        <taxon>Pseudomonadota</taxon>
        <taxon>Alphaproteobacteria</taxon>
        <taxon>Rhodospirillales</taxon>
        <taxon>Azospirillaceae</taxon>
        <taxon>Niveispirillum</taxon>
    </lineage>
</organism>
<dbReference type="Pfam" id="PF08281">
    <property type="entry name" value="Sigma70_r4_2"/>
    <property type="match status" value="1"/>
</dbReference>
<dbReference type="Gene3D" id="1.10.1740.10">
    <property type="match status" value="1"/>
</dbReference>